<sequence>MGEPLIECEVDTCTHWMSGNLCSAANIDILHEEEGRMAQSDAHTECKSFARKKGLANLLGSMDNVNWGGVVSSLFTPGQQINPSVSCIVNSCHFWADGNLCEADRIKVTGRGANECQDTNCATFENKA</sequence>
<keyword evidence="3" id="KW-1185">Reference proteome</keyword>
<dbReference type="AlphaFoldDB" id="A0A4Y7RCD1"/>
<organism evidence="2 3">
    <name type="scientific">Pelotomaculum schinkii</name>
    <dbReference type="NCBI Taxonomy" id="78350"/>
    <lineage>
        <taxon>Bacteria</taxon>
        <taxon>Bacillati</taxon>
        <taxon>Bacillota</taxon>
        <taxon>Clostridia</taxon>
        <taxon>Eubacteriales</taxon>
        <taxon>Desulfotomaculaceae</taxon>
        <taxon>Pelotomaculum</taxon>
    </lineage>
</organism>
<evidence type="ECO:0000313" key="2">
    <source>
        <dbReference type="EMBL" id="TEB06482.1"/>
    </source>
</evidence>
<proteinExistence type="predicted"/>
<comment type="caution">
    <text evidence="2">The sequence shown here is derived from an EMBL/GenBank/DDBJ whole genome shotgun (WGS) entry which is preliminary data.</text>
</comment>
<accession>A0A4Y7RCD1</accession>
<feature type="domain" description="DUF1540" evidence="1">
    <location>
        <begin position="85"/>
        <end position="124"/>
    </location>
</feature>
<evidence type="ECO:0000259" key="1">
    <source>
        <dbReference type="Pfam" id="PF07561"/>
    </source>
</evidence>
<reference evidence="2 3" key="1">
    <citation type="journal article" date="2018" name="Environ. Microbiol.">
        <title>Novel energy conservation strategies and behaviour of Pelotomaculum schinkii driving syntrophic propionate catabolism.</title>
        <authorList>
            <person name="Hidalgo-Ahumada C.A.P."/>
            <person name="Nobu M.K."/>
            <person name="Narihiro T."/>
            <person name="Tamaki H."/>
            <person name="Liu W.T."/>
            <person name="Kamagata Y."/>
            <person name="Stams A.J.M."/>
            <person name="Imachi H."/>
            <person name="Sousa D.Z."/>
        </authorList>
    </citation>
    <scope>NUCLEOTIDE SEQUENCE [LARGE SCALE GENOMIC DNA]</scope>
    <source>
        <strain evidence="2 3">HH</strain>
    </source>
</reference>
<dbReference type="Proteomes" id="UP000298324">
    <property type="component" value="Unassembled WGS sequence"/>
</dbReference>
<dbReference type="RefSeq" id="WP_190238735.1">
    <property type="nucleotide sequence ID" value="NZ_QFGA01000001.1"/>
</dbReference>
<dbReference type="EMBL" id="QFGA01000001">
    <property type="protein sequence ID" value="TEB06482.1"/>
    <property type="molecule type" value="Genomic_DNA"/>
</dbReference>
<dbReference type="Pfam" id="PF07561">
    <property type="entry name" value="DUF1540"/>
    <property type="match status" value="2"/>
</dbReference>
<gene>
    <name evidence="2" type="ORF">Psch_00010</name>
</gene>
<feature type="domain" description="DUF1540" evidence="1">
    <location>
        <begin position="6"/>
        <end position="49"/>
    </location>
</feature>
<evidence type="ECO:0000313" key="3">
    <source>
        <dbReference type="Proteomes" id="UP000298324"/>
    </source>
</evidence>
<name>A0A4Y7RCD1_9FIRM</name>
<protein>
    <recommendedName>
        <fullName evidence="1">DUF1540 domain-containing protein</fullName>
    </recommendedName>
</protein>
<dbReference type="InterPro" id="IPR011437">
    <property type="entry name" value="DUF1540"/>
</dbReference>